<dbReference type="RefSeq" id="WP_265723042.1">
    <property type="nucleotide sequence ID" value="NZ_JAPIVK010000035.1"/>
</dbReference>
<organism evidence="1 2">
    <name type="scientific">Microbulbifer halophilus</name>
    <dbReference type="NCBI Taxonomy" id="453963"/>
    <lineage>
        <taxon>Bacteria</taxon>
        <taxon>Pseudomonadati</taxon>
        <taxon>Pseudomonadota</taxon>
        <taxon>Gammaproteobacteria</taxon>
        <taxon>Cellvibrionales</taxon>
        <taxon>Microbulbiferaceae</taxon>
        <taxon>Microbulbifer</taxon>
    </lineage>
</organism>
<name>A0ABW5E9L6_9GAMM</name>
<evidence type="ECO:0000313" key="1">
    <source>
        <dbReference type="EMBL" id="MFD2310283.1"/>
    </source>
</evidence>
<evidence type="ECO:0000313" key="2">
    <source>
        <dbReference type="Proteomes" id="UP001597425"/>
    </source>
</evidence>
<accession>A0ABW5E9L6</accession>
<dbReference type="Proteomes" id="UP001597425">
    <property type="component" value="Unassembled WGS sequence"/>
</dbReference>
<keyword evidence="2" id="KW-1185">Reference proteome</keyword>
<dbReference type="EMBL" id="JBHUJD010000008">
    <property type="protein sequence ID" value="MFD2310283.1"/>
    <property type="molecule type" value="Genomic_DNA"/>
</dbReference>
<comment type="caution">
    <text evidence="1">The sequence shown here is derived from an EMBL/GenBank/DDBJ whole genome shotgun (WGS) entry which is preliminary data.</text>
</comment>
<dbReference type="Gene3D" id="3.30.365.10">
    <property type="entry name" value="Aldehyde oxidase/xanthine dehydrogenase, molybdopterin binding domain"/>
    <property type="match status" value="1"/>
</dbReference>
<protein>
    <submittedName>
        <fullName evidence="1">Uncharacterized protein</fullName>
    </submittedName>
</protein>
<sequence>MPISVMVMGEETVIAVSPAPAVSNAIFAATGKRLRRFPMKLG</sequence>
<dbReference type="SUPFAM" id="SSF56003">
    <property type="entry name" value="Molybdenum cofactor-binding domain"/>
    <property type="match status" value="1"/>
</dbReference>
<dbReference type="InterPro" id="IPR037165">
    <property type="entry name" value="AldOxase/xan_DH_Mopterin-bd_sf"/>
</dbReference>
<proteinExistence type="predicted"/>
<reference evidence="2" key="1">
    <citation type="journal article" date="2019" name="Int. J. Syst. Evol. Microbiol.">
        <title>The Global Catalogue of Microorganisms (GCM) 10K type strain sequencing project: providing services to taxonomists for standard genome sequencing and annotation.</title>
        <authorList>
            <consortium name="The Broad Institute Genomics Platform"/>
            <consortium name="The Broad Institute Genome Sequencing Center for Infectious Disease"/>
            <person name="Wu L."/>
            <person name="Ma J."/>
        </authorList>
    </citation>
    <scope>NUCLEOTIDE SEQUENCE [LARGE SCALE GENOMIC DNA]</scope>
    <source>
        <strain evidence="2">KCTC 12848</strain>
    </source>
</reference>
<gene>
    <name evidence="1" type="ORF">ACFSKX_07600</name>
</gene>